<dbReference type="InterPro" id="IPR050563">
    <property type="entry name" value="4-hydroxybenzoyl-CoA_TE"/>
</dbReference>
<reference evidence="4 5" key="1">
    <citation type="submission" date="2018-06" db="EMBL/GenBank/DDBJ databases">
        <title>Sphaerisporangium craniellae sp. nov., isolated from a marine sponge in the South China Sea.</title>
        <authorList>
            <person name="Li L."/>
        </authorList>
    </citation>
    <scope>NUCLEOTIDE SEQUENCE [LARGE SCALE GENOMIC DNA]</scope>
    <source>
        <strain evidence="4 5">LHW63015</strain>
    </source>
</reference>
<keyword evidence="2" id="KW-0378">Hydrolase</keyword>
<protein>
    <submittedName>
        <fullName evidence="4">Acyl-CoA thioesterase</fullName>
    </submittedName>
</protein>
<feature type="domain" description="Thioesterase" evidence="3">
    <location>
        <begin position="23"/>
        <end position="98"/>
    </location>
</feature>
<dbReference type="SUPFAM" id="SSF54637">
    <property type="entry name" value="Thioesterase/thiol ester dehydrase-isomerase"/>
    <property type="match status" value="1"/>
</dbReference>
<dbReference type="PANTHER" id="PTHR31793:SF27">
    <property type="entry name" value="NOVEL THIOESTERASE SUPERFAMILY DOMAIN AND SAPOSIN A-TYPE DOMAIN CONTAINING PROTEIN (0610012H03RIK)"/>
    <property type="match status" value="1"/>
</dbReference>
<comment type="similarity">
    <text evidence="1">Belongs to the 4-hydroxybenzoyl-CoA thioesterase family.</text>
</comment>
<dbReference type="Gene3D" id="3.10.129.10">
    <property type="entry name" value="Hotdog Thioesterase"/>
    <property type="match status" value="1"/>
</dbReference>
<evidence type="ECO:0000313" key="5">
    <source>
        <dbReference type="Proteomes" id="UP000253303"/>
    </source>
</evidence>
<dbReference type="InterPro" id="IPR006683">
    <property type="entry name" value="Thioestr_dom"/>
</dbReference>
<evidence type="ECO:0000259" key="3">
    <source>
        <dbReference type="Pfam" id="PF03061"/>
    </source>
</evidence>
<gene>
    <name evidence="4" type="ORF">DP939_36235</name>
</gene>
<dbReference type="OrthoDB" id="9799036at2"/>
<dbReference type="InterPro" id="IPR029069">
    <property type="entry name" value="HotDog_dom_sf"/>
</dbReference>
<name>A0A366LPQ6_9ACTN</name>
<dbReference type="RefSeq" id="WP_113985344.1">
    <property type="nucleotide sequence ID" value="NZ_QMEY01000024.1"/>
</dbReference>
<sequence>MTTDLAPAAVRHRVEHVDIDASGVVHFARHATLLETAALAHLDRIGTGIDALARLGLDLVVVDLRMRYHAPARFRDHLDLAADVLHVGAASFRLSGTITLVPSGPEAEPRALSTGVFVFGVAGRACGTARPLPEKLRTLLKECRRHADI</sequence>
<dbReference type="EMBL" id="QMEY01000024">
    <property type="protein sequence ID" value="RBQ15294.1"/>
    <property type="molecule type" value="Genomic_DNA"/>
</dbReference>
<evidence type="ECO:0000313" key="4">
    <source>
        <dbReference type="EMBL" id="RBQ15294.1"/>
    </source>
</evidence>
<dbReference type="PANTHER" id="PTHR31793">
    <property type="entry name" value="4-HYDROXYBENZOYL-COA THIOESTERASE FAMILY MEMBER"/>
    <property type="match status" value="1"/>
</dbReference>
<dbReference type="CDD" id="cd00586">
    <property type="entry name" value="4HBT"/>
    <property type="match status" value="1"/>
</dbReference>
<accession>A0A366LPQ6</accession>
<keyword evidence="5" id="KW-1185">Reference proteome</keyword>
<dbReference type="Pfam" id="PF03061">
    <property type="entry name" value="4HBT"/>
    <property type="match status" value="1"/>
</dbReference>
<dbReference type="Proteomes" id="UP000253303">
    <property type="component" value="Unassembled WGS sequence"/>
</dbReference>
<evidence type="ECO:0000256" key="2">
    <source>
        <dbReference type="ARBA" id="ARBA00022801"/>
    </source>
</evidence>
<organism evidence="4 5">
    <name type="scientific">Spongiactinospora rosea</name>
    <dbReference type="NCBI Taxonomy" id="2248750"/>
    <lineage>
        <taxon>Bacteria</taxon>
        <taxon>Bacillati</taxon>
        <taxon>Actinomycetota</taxon>
        <taxon>Actinomycetes</taxon>
        <taxon>Streptosporangiales</taxon>
        <taxon>Streptosporangiaceae</taxon>
        <taxon>Spongiactinospora</taxon>
    </lineage>
</organism>
<evidence type="ECO:0000256" key="1">
    <source>
        <dbReference type="ARBA" id="ARBA00005953"/>
    </source>
</evidence>
<dbReference type="GO" id="GO:0047617">
    <property type="term" value="F:fatty acyl-CoA hydrolase activity"/>
    <property type="evidence" value="ECO:0007669"/>
    <property type="project" value="TreeGrafter"/>
</dbReference>
<comment type="caution">
    <text evidence="4">The sequence shown here is derived from an EMBL/GenBank/DDBJ whole genome shotgun (WGS) entry which is preliminary data.</text>
</comment>
<proteinExistence type="inferred from homology"/>
<dbReference type="AlphaFoldDB" id="A0A366LPQ6"/>